<dbReference type="AlphaFoldDB" id="A0A9X1VN21"/>
<comment type="caution">
    <text evidence="1">The sequence shown here is derived from an EMBL/GenBank/DDBJ whole genome shotgun (WGS) entry which is preliminary data.</text>
</comment>
<keyword evidence="2" id="KW-1185">Reference proteome</keyword>
<dbReference type="Proteomes" id="UP001139369">
    <property type="component" value="Unassembled WGS sequence"/>
</dbReference>
<protein>
    <submittedName>
        <fullName evidence="1">Uncharacterized protein</fullName>
    </submittedName>
</protein>
<evidence type="ECO:0000313" key="1">
    <source>
        <dbReference type="EMBL" id="MCI2229549.1"/>
    </source>
</evidence>
<dbReference type="RefSeq" id="WP_242178675.1">
    <property type="nucleotide sequence ID" value="NZ_JAKQYM010000007.1"/>
</dbReference>
<dbReference type="EMBL" id="JAKQYM010000007">
    <property type="protein sequence ID" value="MCI2229549.1"/>
    <property type="molecule type" value="Genomic_DNA"/>
</dbReference>
<sequence>MEKNRIEISVVHKKELQNTHRTSMTTVQQSLDFYNNSPLAHAIRKDAKKLLLAEAEKIQD</sequence>
<name>A0A9X1VN21_9FLAO</name>
<evidence type="ECO:0000313" key="2">
    <source>
        <dbReference type="Proteomes" id="UP001139369"/>
    </source>
</evidence>
<proteinExistence type="predicted"/>
<organism evidence="1 2">
    <name type="scientific">Polaribacter marinus</name>
    <dbReference type="NCBI Taxonomy" id="2916838"/>
    <lineage>
        <taxon>Bacteria</taxon>
        <taxon>Pseudomonadati</taxon>
        <taxon>Bacteroidota</taxon>
        <taxon>Flavobacteriia</taxon>
        <taxon>Flavobacteriales</taxon>
        <taxon>Flavobacteriaceae</taxon>
    </lineage>
</organism>
<accession>A0A9X1VN21</accession>
<gene>
    <name evidence="1" type="ORF">MC378_10255</name>
</gene>
<reference evidence="1" key="1">
    <citation type="submission" date="2022-02" db="EMBL/GenBank/DDBJ databases">
        <title>Polaribacter sp. MSW13, isolated from seawater.</title>
        <authorList>
            <person name="Kristyanto S."/>
            <person name="Jung J."/>
            <person name="Jeon C.O."/>
        </authorList>
    </citation>
    <scope>NUCLEOTIDE SEQUENCE</scope>
    <source>
        <strain evidence="1">MSW13</strain>
    </source>
</reference>